<accession>A0AAE1TMC6</accession>
<dbReference type="AlphaFoldDB" id="A0AAE1TMC6"/>
<keyword evidence="3" id="KW-1185">Reference proteome</keyword>
<feature type="region of interest" description="Disordered" evidence="1">
    <location>
        <begin position="1"/>
        <end position="39"/>
    </location>
</feature>
<protein>
    <submittedName>
        <fullName evidence="2">Uncharacterized protein</fullName>
    </submittedName>
</protein>
<dbReference type="EMBL" id="JAWZYT010006220">
    <property type="protein sequence ID" value="KAK4288605.1"/>
    <property type="molecule type" value="Genomic_DNA"/>
</dbReference>
<gene>
    <name evidence="2" type="ORF">Pmani_038372</name>
</gene>
<name>A0AAE1TMC6_9EUCA</name>
<evidence type="ECO:0000313" key="2">
    <source>
        <dbReference type="EMBL" id="KAK4288605.1"/>
    </source>
</evidence>
<dbReference type="Proteomes" id="UP001292094">
    <property type="component" value="Unassembled WGS sequence"/>
</dbReference>
<comment type="caution">
    <text evidence="2">The sequence shown here is derived from an EMBL/GenBank/DDBJ whole genome shotgun (WGS) entry which is preliminary data.</text>
</comment>
<organism evidence="2 3">
    <name type="scientific">Petrolisthes manimaculis</name>
    <dbReference type="NCBI Taxonomy" id="1843537"/>
    <lineage>
        <taxon>Eukaryota</taxon>
        <taxon>Metazoa</taxon>
        <taxon>Ecdysozoa</taxon>
        <taxon>Arthropoda</taxon>
        <taxon>Crustacea</taxon>
        <taxon>Multicrustacea</taxon>
        <taxon>Malacostraca</taxon>
        <taxon>Eumalacostraca</taxon>
        <taxon>Eucarida</taxon>
        <taxon>Decapoda</taxon>
        <taxon>Pleocyemata</taxon>
        <taxon>Anomura</taxon>
        <taxon>Galatheoidea</taxon>
        <taxon>Porcellanidae</taxon>
        <taxon>Petrolisthes</taxon>
    </lineage>
</organism>
<evidence type="ECO:0000313" key="3">
    <source>
        <dbReference type="Proteomes" id="UP001292094"/>
    </source>
</evidence>
<evidence type="ECO:0000256" key="1">
    <source>
        <dbReference type="SAM" id="MobiDB-lite"/>
    </source>
</evidence>
<proteinExistence type="predicted"/>
<feature type="region of interest" description="Disordered" evidence="1">
    <location>
        <begin position="86"/>
        <end position="106"/>
    </location>
</feature>
<reference evidence="2" key="1">
    <citation type="submission" date="2023-11" db="EMBL/GenBank/DDBJ databases">
        <title>Genome assemblies of two species of porcelain crab, Petrolisthes cinctipes and Petrolisthes manimaculis (Anomura: Porcellanidae).</title>
        <authorList>
            <person name="Angst P."/>
        </authorList>
    </citation>
    <scope>NUCLEOTIDE SEQUENCE</scope>
    <source>
        <strain evidence="2">PB745_02</strain>
        <tissue evidence="2">Gill</tissue>
    </source>
</reference>
<sequence>MKRQTWSPGCVTRDQPPGDQMRQTELGVGRRRRKTKPYGQELESWEWRVSSLSHFTVFSNPCLTSPHPLLQYTLVLQPHPAFLSSAPPPPPPFSCLPSAQTPTLNY</sequence>